<protein>
    <submittedName>
        <fullName evidence="1">Reverse transcriptase</fullName>
    </submittedName>
</protein>
<keyword evidence="2" id="KW-1185">Reference proteome</keyword>
<evidence type="ECO:0000313" key="2">
    <source>
        <dbReference type="Proteomes" id="UP000198211"/>
    </source>
</evidence>
<dbReference type="EMBL" id="NBNE01002036">
    <property type="protein sequence ID" value="OWZ11758.1"/>
    <property type="molecule type" value="Genomic_DNA"/>
</dbReference>
<accession>A0A225W3J2</accession>
<dbReference type="Proteomes" id="UP000198211">
    <property type="component" value="Unassembled WGS sequence"/>
</dbReference>
<organism evidence="1 2">
    <name type="scientific">Phytophthora megakarya</name>
    <dbReference type="NCBI Taxonomy" id="4795"/>
    <lineage>
        <taxon>Eukaryota</taxon>
        <taxon>Sar</taxon>
        <taxon>Stramenopiles</taxon>
        <taxon>Oomycota</taxon>
        <taxon>Peronosporomycetes</taxon>
        <taxon>Peronosporales</taxon>
        <taxon>Peronosporaceae</taxon>
        <taxon>Phytophthora</taxon>
    </lineage>
</organism>
<sequence>MPKVEYLSHTVSHDGREVNPNDLSALADHGFPDPCDYVIYASVLYERRDIDYAAMEKDMNRSQIQLALASETPDPEVNNLADLNSRWIYAHRSFKVLTEKVATTPILRHFDSDRWLYMSVIGRSPVH</sequence>
<reference evidence="2" key="1">
    <citation type="submission" date="2017-03" db="EMBL/GenBank/DDBJ databases">
        <title>Phytopthora megakarya and P. palmivora, two closely related causual agents of cacao black pod achieved similar genome size and gene model numbers by different mechanisms.</title>
        <authorList>
            <person name="Ali S."/>
            <person name="Shao J."/>
            <person name="Larry D.J."/>
            <person name="Kronmiller B."/>
            <person name="Shen D."/>
            <person name="Strem M.D."/>
            <person name="Melnick R.L."/>
            <person name="Guiltinan M.J."/>
            <person name="Tyler B.M."/>
            <person name="Meinhardt L.W."/>
            <person name="Bailey B.A."/>
        </authorList>
    </citation>
    <scope>NUCLEOTIDE SEQUENCE [LARGE SCALE GENOMIC DNA]</scope>
    <source>
        <strain evidence="2">zdho120</strain>
    </source>
</reference>
<name>A0A225W3J2_9STRA</name>
<dbReference type="AlphaFoldDB" id="A0A225W3J2"/>
<evidence type="ECO:0000313" key="1">
    <source>
        <dbReference type="EMBL" id="OWZ11758.1"/>
    </source>
</evidence>
<dbReference type="GO" id="GO:0003964">
    <property type="term" value="F:RNA-directed DNA polymerase activity"/>
    <property type="evidence" value="ECO:0007669"/>
    <property type="project" value="UniProtKB-KW"/>
</dbReference>
<gene>
    <name evidence="1" type="ORF">PHMEG_00015181</name>
</gene>
<proteinExistence type="predicted"/>
<keyword evidence="1" id="KW-0548">Nucleotidyltransferase</keyword>
<keyword evidence="1" id="KW-0695">RNA-directed DNA polymerase</keyword>
<keyword evidence="1" id="KW-0808">Transferase</keyword>
<comment type="caution">
    <text evidence="1">The sequence shown here is derived from an EMBL/GenBank/DDBJ whole genome shotgun (WGS) entry which is preliminary data.</text>
</comment>